<comment type="caution">
    <text evidence="2">The sequence shown here is derived from an EMBL/GenBank/DDBJ whole genome shotgun (WGS) entry which is preliminary data.</text>
</comment>
<evidence type="ECO:0000313" key="4">
    <source>
        <dbReference type="Proteomes" id="UP000284366"/>
    </source>
</evidence>
<dbReference type="EMBL" id="QRZG01000005">
    <property type="protein sequence ID" value="RGV57524.1"/>
    <property type="molecule type" value="Genomic_DNA"/>
</dbReference>
<gene>
    <name evidence="3" type="ORF">DWW09_04540</name>
    <name evidence="2" type="ORF">DWX38_12845</name>
</gene>
<dbReference type="RefSeq" id="WP_118046060.1">
    <property type="nucleotide sequence ID" value="NZ_CABIZW010000002.1"/>
</dbReference>
<protein>
    <submittedName>
        <fullName evidence="2">Type II toxin-antitoxin system RelE/ParE family toxin</fullName>
    </submittedName>
</protein>
<evidence type="ECO:0000313" key="5">
    <source>
        <dbReference type="Proteomes" id="UP000285159"/>
    </source>
</evidence>
<evidence type="ECO:0000256" key="1">
    <source>
        <dbReference type="ARBA" id="ARBA00022649"/>
    </source>
</evidence>
<dbReference type="InterPro" id="IPR007712">
    <property type="entry name" value="RelE/ParE_toxin"/>
</dbReference>
<evidence type="ECO:0000313" key="3">
    <source>
        <dbReference type="EMBL" id="RGV57524.1"/>
    </source>
</evidence>
<dbReference type="EMBL" id="QRWP01000011">
    <property type="protein sequence ID" value="RGT31066.1"/>
    <property type="molecule type" value="Genomic_DNA"/>
</dbReference>
<dbReference type="Pfam" id="PF05016">
    <property type="entry name" value="ParE_toxin"/>
    <property type="match status" value="1"/>
</dbReference>
<reference evidence="4 5" key="1">
    <citation type="submission" date="2018-08" db="EMBL/GenBank/DDBJ databases">
        <title>A genome reference for cultivated species of the human gut microbiota.</title>
        <authorList>
            <person name="Zou Y."/>
            <person name="Xue W."/>
            <person name="Luo G."/>
        </authorList>
    </citation>
    <scope>NUCLEOTIDE SEQUENCE [LARGE SCALE GENOMIC DNA]</scope>
    <source>
        <strain evidence="3 4">AF14-27</strain>
        <strain evidence="2 5">AF19-1AC</strain>
    </source>
</reference>
<evidence type="ECO:0000313" key="2">
    <source>
        <dbReference type="EMBL" id="RGT31066.1"/>
    </source>
</evidence>
<accession>A0A412N067</accession>
<dbReference type="AlphaFoldDB" id="A0A412N067"/>
<keyword evidence="1" id="KW-1277">Toxin-antitoxin system</keyword>
<dbReference type="InterPro" id="IPR035093">
    <property type="entry name" value="RelE/ParE_toxin_dom_sf"/>
</dbReference>
<dbReference type="Proteomes" id="UP000285159">
    <property type="component" value="Unassembled WGS sequence"/>
</dbReference>
<name>A0A412N067_9BACE</name>
<dbReference type="Proteomes" id="UP000284366">
    <property type="component" value="Unassembled WGS sequence"/>
</dbReference>
<dbReference type="Gene3D" id="3.30.2310.20">
    <property type="entry name" value="RelE-like"/>
    <property type="match status" value="1"/>
</dbReference>
<proteinExistence type="predicted"/>
<sequence>MAGLKIIWSEEAVQCFHQISSFYCSQAGNSAYVRKLLQMITGTLRLVSSYPYMYRAASAPDTRVFVCEYFRIYYSVHSDYILVESIFDTRQDPIKDLYQ</sequence>
<organism evidence="2 5">
    <name type="scientific">Bacteroides clarus</name>
    <dbReference type="NCBI Taxonomy" id="626929"/>
    <lineage>
        <taxon>Bacteria</taxon>
        <taxon>Pseudomonadati</taxon>
        <taxon>Bacteroidota</taxon>
        <taxon>Bacteroidia</taxon>
        <taxon>Bacteroidales</taxon>
        <taxon>Bacteroidaceae</taxon>
        <taxon>Bacteroides</taxon>
    </lineage>
</organism>